<name>A0A2S9IE87_9GAMM</name>
<dbReference type="PANTHER" id="PTHR30146">
    <property type="entry name" value="LACI-RELATED TRANSCRIPTIONAL REPRESSOR"/>
    <property type="match status" value="1"/>
</dbReference>
<dbReference type="GO" id="GO:0000976">
    <property type="term" value="F:transcription cis-regulatory region binding"/>
    <property type="evidence" value="ECO:0007669"/>
    <property type="project" value="TreeGrafter"/>
</dbReference>
<dbReference type="Proteomes" id="UP000239181">
    <property type="component" value="Unassembled WGS sequence"/>
</dbReference>
<keyword evidence="4" id="KW-0804">Transcription</keyword>
<dbReference type="PANTHER" id="PTHR30146:SF148">
    <property type="entry name" value="HTH-TYPE TRANSCRIPTIONAL REPRESSOR PURR-RELATED"/>
    <property type="match status" value="1"/>
</dbReference>
<dbReference type="AlphaFoldDB" id="A0A2S9IE87"/>
<organism evidence="6 7">
    <name type="scientific">Pantoea coffeiphila</name>
    <dbReference type="NCBI Taxonomy" id="1465635"/>
    <lineage>
        <taxon>Bacteria</taxon>
        <taxon>Pseudomonadati</taxon>
        <taxon>Pseudomonadota</taxon>
        <taxon>Gammaproteobacteria</taxon>
        <taxon>Enterobacterales</taxon>
        <taxon>Erwiniaceae</taxon>
        <taxon>Pantoea</taxon>
    </lineage>
</organism>
<evidence type="ECO:0000259" key="5">
    <source>
        <dbReference type="PROSITE" id="PS50932"/>
    </source>
</evidence>
<dbReference type="CDD" id="cd01392">
    <property type="entry name" value="HTH_LacI"/>
    <property type="match status" value="1"/>
</dbReference>
<dbReference type="Pfam" id="PF00532">
    <property type="entry name" value="Peripla_BP_1"/>
    <property type="match status" value="1"/>
</dbReference>
<keyword evidence="3" id="KW-0238">DNA-binding</keyword>
<dbReference type="Pfam" id="PF00356">
    <property type="entry name" value="LacI"/>
    <property type="match status" value="1"/>
</dbReference>
<evidence type="ECO:0000256" key="4">
    <source>
        <dbReference type="ARBA" id="ARBA00023163"/>
    </source>
</evidence>
<dbReference type="CDD" id="cd06278">
    <property type="entry name" value="PBP1_LacI-like"/>
    <property type="match status" value="1"/>
</dbReference>
<feature type="domain" description="HTH lacI-type" evidence="5">
    <location>
        <begin position="11"/>
        <end position="65"/>
    </location>
</feature>
<dbReference type="InterPro" id="IPR028082">
    <property type="entry name" value="Peripla_BP_I"/>
</dbReference>
<evidence type="ECO:0000313" key="6">
    <source>
        <dbReference type="EMBL" id="PRD16096.1"/>
    </source>
</evidence>
<evidence type="ECO:0000313" key="7">
    <source>
        <dbReference type="Proteomes" id="UP000239181"/>
    </source>
</evidence>
<evidence type="ECO:0000256" key="3">
    <source>
        <dbReference type="ARBA" id="ARBA00023125"/>
    </source>
</evidence>
<sequence length="340" mass="37678">MTTKTKMHHKTTANDVAKRAGVSKWTVSRAFTPGASVSDRAREKVLAAAGELGYRPNLLARSLSKKKTNIIGVVIDELKNPHLMMLLDAVTRQLQRRGCMALTLNITPGENYTSVMTMADQLQVDGILFLGTLLTDELIAVAHDMLHIPLVQVCRNNDADDIDVVNINGIQAGRDIANLLLQQGYHRFGYMKGPDTSNDHLQRMEGYSARLQDAGHDVGVLLTAGHYDRQSGYRAMADYLQSVPAEQWVDALFCENDILALGALEALRLAGHQGEIGIVGFDDIDDAAAEGWQLTTFSQRIDLLITEALNRLIDDQATPQGEWRKGEIRIRRSHLKNRLK</sequence>
<keyword evidence="7" id="KW-1185">Reference proteome</keyword>
<protein>
    <submittedName>
        <fullName evidence="6">LacI family transcriptional regulator</fullName>
    </submittedName>
</protein>
<comment type="caution">
    <text evidence="6">The sequence shown here is derived from an EMBL/GenBank/DDBJ whole genome shotgun (WGS) entry which is preliminary data.</text>
</comment>
<dbReference type="GO" id="GO:0003700">
    <property type="term" value="F:DNA-binding transcription factor activity"/>
    <property type="evidence" value="ECO:0007669"/>
    <property type="project" value="TreeGrafter"/>
</dbReference>
<dbReference type="Gene3D" id="3.40.50.2300">
    <property type="match status" value="2"/>
</dbReference>
<dbReference type="InterPro" id="IPR001761">
    <property type="entry name" value="Peripla_BP/Lac1_sug-bd_dom"/>
</dbReference>
<dbReference type="InterPro" id="IPR010982">
    <property type="entry name" value="Lambda_DNA-bd_dom_sf"/>
</dbReference>
<keyword evidence="1" id="KW-0678">Repressor</keyword>
<proteinExistence type="predicted"/>
<dbReference type="SUPFAM" id="SSF47413">
    <property type="entry name" value="lambda repressor-like DNA-binding domains"/>
    <property type="match status" value="1"/>
</dbReference>
<dbReference type="SMART" id="SM00354">
    <property type="entry name" value="HTH_LACI"/>
    <property type="match status" value="1"/>
</dbReference>
<evidence type="ECO:0000256" key="2">
    <source>
        <dbReference type="ARBA" id="ARBA00023015"/>
    </source>
</evidence>
<dbReference type="Gene3D" id="1.10.260.40">
    <property type="entry name" value="lambda repressor-like DNA-binding domains"/>
    <property type="match status" value="1"/>
</dbReference>
<reference evidence="6 7" key="1">
    <citation type="submission" date="2017-10" db="EMBL/GenBank/DDBJ databases">
        <title>Draft genome of two endophytic bacteria isolated from 'guarana' Paullinia cupana (Mart.) Ducke.</title>
        <authorList>
            <person name="Siqueira K.A."/>
            <person name="Liotti R.G."/>
            <person name="Mendes T.A."/>
            <person name="Soares M.A."/>
        </authorList>
    </citation>
    <scope>NUCLEOTIDE SEQUENCE [LARGE SCALE GENOMIC DNA]</scope>
    <source>
        <strain evidence="6 7">342</strain>
    </source>
</reference>
<dbReference type="OrthoDB" id="6619319at2"/>
<dbReference type="EMBL" id="PDET01000004">
    <property type="protein sequence ID" value="PRD16096.1"/>
    <property type="molecule type" value="Genomic_DNA"/>
</dbReference>
<dbReference type="RefSeq" id="WP_105592229.1">
    <property type="nucleotide sequence ID" value="NZ_PDET01000004.1"/>
</dbReference>
<accession>A0A2S9IE87</accession>
<evidence type="ECO:0000256" key="1">
    <source>
        <dbReference type="ARBA" id="ARBA00022491"/>
    </source>
</evidence>
<keyword evidence="2" id="KW-0805">Transcription regulation</keyword>
<dbReference type="PROSITE" id="PS50932">
    <property type="entry name" value="HTH_LACI_2"/>
    <property type="match status" value="1"/>
</dbReference>
<dbReference type="SUPFAM" id="SSF53822">
    <property type="entry name" value="Periplasmic binding protein-like I"/>
    <property type="match status" value="1"/>
</dbReference>
<gene>
    <name evidence="6" type="ORF">CQW29_08165</name>
</gene>
<dbReference type="InterPro" id="IPR000843">
    <property type="entry name" value="HTH_LacI"/>
</dbReference>